<dbReference type="AlphaFoldDB" id="I4CE18"/>
<protein>
    <recommendedName>
        <fullName evidence="1">DNA mimic protein DMP19 C-terminal domain-containing protein</fullName>
    </recommendedName>
</protein>
<dbReference type="KEGG" id="dti:Desti_5211"/>
<dbReference type="RefSeq" id="WP_014812909.1">
    <property type="nucleotide sequence ID" value="NC_018025.1"/>
</dbReference>
<dbReference type="Pfam" id="PF14300">
    <property type="entry name" value="DMP19"/>
    <property type="match status" value="1"/>
</dbReference>
<dbReference type="OrthoDB" id="2216871at2"/>
<evidence type="ECO:0000259" key="1">
    <source>
        <dbReference type="Pfam" id="PF14300"/>
    </source>
</evidence>
<evidence type="ECO:0000313" key="3">
    <source>
        <dbReference type="Proteomes" id="UP000006055"/>
    </source>
</evidence>
<sequence>MESATESNKRPKEDYRIDRPETDDELAWVIATNLDEYIEFHEGEAVLQQTMKGTTLGQRVIYACIWYEYEVCNGGHQQFFWNSTGILWDEALAGFIKMGAIEYAAILKAAVSLFPNGNAI</sequence>
<dbReference type="InterPro" id="IPR025402">
    <property type="entry name" value="DMP19_C"/>
</dbReference>
<proteinExistence type="predicted"/>
<reference evidence="3" key="1">
    <citation type="submission" date="2012-06" db="EMBL/GenBank/DDBJ databases">
        <title>Complete sequence of chromosome of Desulfomonile tiedjei DSM 6799.</title>
        <authorList>
            <person name="Lucas S."/>
            <person name="Copeland A."/>
            <person name="Lapidus A."/>
            <person name="Glavina del Rio T."/>
            <person name="Dalin E."/>
            <person name="Tice H."/>
            <person name="Bruce D."/>
            <person name="Goodwin L."/>
            <person name="Pitluck S."/>
            <person name="Peters L."/>
            <person name="Ovchinnikova G."/>
            <person name="Zeytun A."/>
            <person name="Lu M."/>
            <person name="Kyrpides N."/>
            <person name="Mavromatis K."/>
            <person name="Ivanova N."/>
            <person name="Brettin T."/>
            <person name="Detter J.C."/>
            <person name="Han C."/>
            <person name="Larimer F."/>
            <person name="Land M."/>
            <person name="Hauser L."/>
            <person name="Markowitz V."/>
            <person name="Cheng J.-F."/>
            <person name="Hugenholtz P."/>
            <person name="Woyke T."/>
            <person name="Wu D."/>
            <person name="Spring S."/>
            <person name="Schroeder M."/>
            <person name="Brambilla E."/>
            <person name="Klenk H.-P."/>
            <person name="Eisen J.A."/>
        </authorList>
    </citation>
    <scope>NUCLEOTIDE SEQUENCE [LARGE SCALE GENOMIC DNA]</scope>
    <source>
        <strain evidence="3">ATCC 49306 / DSM 6799 / DCB-1</strain>
    </source>
</reference>
<keyword evidence="3" id="KW-1185">Reference proteome</keyword>
<gene>
    <name evidence="2" type="ordered locus">Desti_5211</name>
</gene>
<dbReference type="Gene3D" id="1.20.1420.60">
    <property type="match status" value="1"/>
</dbReference>
<evidence type="ECO:0000313" key="2">
    <source>
        <dbReference type="EMBL" id="AFM27809.1"/>
    </source>
</evidence>
<dbReference type="EMBL" id="CP003360">
    <property type="protein sequence ID" value="AFM27809.1"/>
    <property type="molecule type" value="Genomic_DNA"/>
</dbReference>
<dbReference type="Proteomes" id="UP000006055">
    <property type="component" value="Chromosome"/>
</dbReference>
<dbReference type="HOGENOM" id="CLU_2045917_0_0_7"/>
<organism evidence="2 3">
    <name type="scientific">Desulfomonile tiedjei (strain ATCC 49306 / DSM 6799 / DCB-1)</name>
    <dbReference type="NCBI Taxonomy" id="706587"/>
    <lineage>
        <taxon>Bacteria</taxon>
        <taxon>Pseudomonadati</taxon>
        <taxon>Thermodesulfobacteriota</taxon>
        <taxon>Desulfomonilia</taxon>
        <taxon>Desulfomonilales</taxon>
        <taxon>Desulfomonilaceae</taxon>
        <taxon>Desulfomonile</taxon>
    </lineage>
</organism>
<name>I4CE18_DESTA</name>
<accession>I4CE18</accession>
<feature type="domain" description="DNA mimic protein DMP19 C-terminal" evidence="1">
    <location>
        <begin position="56"/>
        <end position="117"/>
    </location>
</feature>